<feature type="transmembrane region" description="Helical" evidence="1">
    <location>
        <begin position="284"/>
        <end position="304"/>
    </location>
</feature>
<feature type="transmembrane region" description="Helical" evidence="1">
    <location>
        <begin position="39"/>
        <end position="57"/>
    </location>
</feature>
<gene>
    <name evidence="3" type="ORF">DFR85_05680</name>
</gene>
<dbReference type="OrthoDB" id="56622at2157"/>
<feature type="transmembrane region" description="Helical" evidence="1">
    <location>
        <begin position="170"/>
        <end position="190"/>
    </location>
</feature>
<dbReference type="EMBL" id="CP029289">
    <property type="protein sequence ID" value="AWR94157.1"/>
    <property type="molecule type" value="Genomic_DNA"/>
</dbReference>
<feature type="transmembrane region" description="Helical" evidence="1">
    <location>
        <begin position="245"/>
        <end position="263"/>
    </location>
</feature>
<name>A0A2U9IDQ1_9CREN</name>
<accession>A0A2U9IDQ1</accession>
<dbReference type="RefSeq" id="WP_110270038.1">
    <property type="nucleotide sequence ID" value="NZ_CP029289.2"/>
</dbReference>
<dbReference type="InterPro" id="IPR036259">
    <property type="entry name" value="MFS_trans_sf"/>
</dbReference>
<organism evidence="3 4">
    <name type="scientific">Acidianus brierleyi</name>
    <dbReference type="NCBI Taxonomy" id="41673"/>
    <lineage>
        <taxon>Archaea</taxon>
        <taxon>Thermoproteota</taxon>
        <taxon>Thermoprotei</taxon>
        <taxon>Sulfolobales</taxon>
        <taxon>Sulfolobaceae</taxon>
        <taxon>Acidianus</taxon>
    </lineage>
</organism>
<sequence>MERNILFILISRIFRSLPLGYMAFLVPLYLHYIGFPPSIIGLYFLVATLSISFYLIIGGFLGDAFGKRNILIVFSILFSINFAIFTFSYNPYIIFITSLLGVGVGSGGGVGGGAGGGPFNPLQTSLIAQFTKKEELTKVYSYNFAASTISAFAGSLIADCVSKVEAPYHILFLIGLLFSLVSLIFTYFIEKDYGTGKIRIPKNSYSSISKISIAGSLGSLGLGMIMPLIPLWFKLYFHATEFQISFLYSISYALVGISFIFASRIEKMLGRVKAIAIMRGLSSIILIAMAFVPSFFIVEILFLSRSIMYTVTIPMRQSLSMNVFSETERATGVSITGLARRLPYGAGSLASGILLGLGLFISALFLGGLISILDPLLYYIFFRKIQ</sequence>
<reference evidence="3 4" key="1">
    <citation type="submission" date="2018-05" db="EMBL/GenBank/DDBJ databases">
        <title>Complete Genome Sequences of Extremely Thermoacidophilic, Metal-Mobilizing Type-Strain Members of the Archaeal Family Sulfolobaceae: Acidianus brierleyi DSM-1651T, Acidianus sulfidivorans DSM-18786T, Metallosphaera hakonensis DSM-7519T, and Metallosphaera prunae DSM-10039T.</title>
        <authorList>
            <person name="Counts J.A."/>
            <person name="Kelly R.M."/>
        </authorList>
    </citation>
    <scope>NUCLEOTIDE SEQUENCE [LARGE SCALE GENOMIC DNA]</scope>
    <source>
        <strain evidence="3 4">DSM 1651</strain>
    </source>
</reference>
<dbReference type="KEGG" id="abri:DFR85_05680"/>
<evidence type="ECO:0000259" key="2">
    <source>
        <dbReference type="PROSITE" id="PS50850"/>
    </source>
</evidence>
<feature type="transmembrane region" description="Helical" evidence="1">
    <location>
        <begin position="353"/>
        <end position="381"/>
    </location>
</feature>
<keyword evidence="4" id="KW-1185">Reference proteome</keyword>
<feature type="transmembrane region" description="Helical" evidence="1">
    <location>
        <begin position="211"/>
        <end position="233"/>
    </location>
</feature>
<dbReference type="Pfam" id="PF07690">
    <property type="entry name" value="MFS_1"/>
    <property type="match status" value="2"/>
</dbReference>
<feature type="transmembrane region" description="Helical" evidence="1">
    <location>
        <begin position="93"/>
        <end position="119"/>
    </location>
</feature>
<feature type="domain" description="Major facilitator superfamily (MFS) profile" evidence="2">
    <location>
        <begin position="4"/>
        <end position="386"/>
    </location>
</feature>
<keyword evidence="1" id="KW-0472">Membrane</keyword>
<dbReference type="PANTHER" id="PTHR23520:SF5">
    <property type="entry name" value="TRANSPORTER, PUTATIVE (AFU_ORTHOLOGUE AFUA_3G04000)-RELATED"/>
    <property type="match status" value="1"/>
</dbReference>
<dbReference type="Gene3D" id="1.20.1250.20">
    <property type="entry name" value="MFS general substrate transporter like domains"/>
    <property type="match status" value="2"/>
</dbReference>
<dbReference type="SUPFAM" id="SSF103473">
    <property type="entry name" value="MFS general substrate transporter"/>
    <property type="match status" value="1"/>
</dbReference>
<protein>
    <submittedName>
        <fullName evidence="3">MFS transporter</fullName>
    </submittedName>
</protein>
<dbReference type="PANTHER" id="PTHR23520">
    <property type="entry name" value="TRANSPORTER, PUTATIVE (AFU_ORTHOLOGUE AFUA_3G04000)-RELATED"/>
    <property type="match status" value="1"/>
</dbReference>
<dbReference type="InterPro" id="IPR020846">
    <property type="entry name" value="MFS_dom"/>
</dbReference>
<dbReference type="PROSITE" id="PS50850">
    <property type="entry name" value="MFS"/>
    <property type="match status" value="1"/>
</dbReference>
<evidence type="ECO:0000313" key="3">
    <source>
        <dbReference type="EMBL" id="AWR94157.1"/>
    </source>
</evidence>
<dbReference type="AlphaFoldDB" id="A0A2U9IDQ1"/>
<feature type="transmembrane region" description="Helical" evidence="1">
    <location>
        <begin position="140"/>
        <end position="158"/>
    </location>
</feature>
<dbReference type="Proteomes" id="UP000248044">
    <property type="component" value="Chromosome"/>
</dbReference>
<dbReference type="GeneID" id="36831626"/>
<dbReference type="GO" id="GO:0022857">
    <property type="term" value="F:transmembrane transporter activity"/>
    <property type="evidence" value="ECO:0007669"/>
    <property type="project" value="InterPro"/>
</dbReference>
<keyword evidence="1" id="KW-0812">Transmembrane</keyword>
<feature type="transmembrane region" description="Helical" evidence="1">
    <location>
        <begin position="69"/>
        <end position="87"/>
    </location>
</feature>
<proteinExistence type="predicted"/>
<evidence type="ECO:0000313" key="4">
    <source>
        <dbReference type="Proteomes" id="UP000248044"/>
    </source>
</evidence>
<feature type="transmembrane region" description="Helical" evidence="1">
    <location>
        <begin position="12"/>
        <end position="33"/>
    </location>
</feature>
<keyword evidence="1" id="KW-1133">Transmembrane helix</keyword>
<evidence type="ECO:0000256" key="1">
    <source>
        <dbReference type="SAM" id="Phobius"/>
    </source>
</evidence>
<dbReference type="InterPro" id="IPR011701">
    <property type="entry name" value="MFS"/>
</dbReference>